<sequence>MSLQMVTVSNNIALIQPGFSLMNFDGQVFFFGQKGWPKRSCPTGVFHLDVKHNHVKLKPTIFSKDSCYLPP</sequence>
<evidence type="ECO:0000313" key="1">
    <source>
        <dbReference type="EMBL" id="PNI78589.1"/>
    </source>
</evidence>
<dbReference type="PANTHER" id="PTHR10960:SF0">
    <property type="entry name" value="V(D)J RECOMBINATION-ACTIVATING PROTEIN 2"/>
    <property type="match status" value="1"/>
</dbReference>
<proteinExistence type="predicted"/>
<dbReference type="Proteomes" id="UP000236370">
    <property type="component" value="Unassembled WGS sequence"/>
</dbReference>
<accession>A0A2J8P3N4</accession>
<evidence type="ECO:0000313" key="2">
    <source>
        <dbReference type="Proteomes" id="UP000236370"/>
    </source>
</evidence>
<protein>
    <submittedName>
        <fullName evidence="1">RAG2 isoform 4</fullName>
    </submittedName>
</protein>
<dbReference type="InterPro" id="IPR004321">
    <property type="entry name" value="RAG2"/>
</dbReference>
<dbReference type="GO" id="GO:0005634">
    <property type="term" value="C:nucleus"/>
    <property type="evidence" value="ECO:0007669"/>
    <property type="project" value="InterPro"/>
</dbReference>
<organism evidence="1 2">
    <name type="scientific">Pan troglodytes</name>
    <name type="common">Chimpanzee</name>
    <dbReference type="NCBI Taxonomy" id="9598"/>
    <lineage>
        <taxon>Eukaryota</taxon>
        <taxon>Metazoa</taxon>
        <taxon>Chordata</taxon>
        <taxon>Craniata</taxon>
        <taxon>Vertebrata</taxon>
        <taxon>Euteleostomi</taxon>
        <taxon>Mammalia</taxon>
        <taxon>Eutheria</taxon>
        <taxon>Euarchontoglires</taxon>
        <taxon>Primates</taxon>
        <taxon>Haplorrhini</taxon>
        <taxon>Catarrhini</taxon>
        <taxon>Hominidae</taxon>
        <taxon>Pan</taxon>
    </lineage>
</organism>
<dbReference type="EMBL" id="NBAG03000219">
    <property type="protein sequence ID" value="PNI78589.1"/>
    <property type="molecule type" value="Genomic_DNA"/>
</dbReference>
<reference evidence="1 2" key="1">
    <citation type="submission" date="2017-12" db="EMBL/GenBank/DDBJ databases">
        <title>High-resolution comparative analysis of great ape genomes.</title>
        <authorList>
            <person name="Pollen A."/>
            <person name="Hastie A."/>
            <person name="Hormozdiari F."/>
            <person name="Dougherty M."/>
            <person name="Liu R."/>
            <person name="Chaisson M."/>
            <person name="Hoppe E."/>
            <person name="Hill C."/>
            <person name="Pang A."/>
            <person name="Hillier L."/>
            <person name="Baker C."/>
            <person name="Armstrong J."/>
            <person name="Shendure J."/>
            <person name="Paten B."/>
            <person name="Wilson R."/>
            <person name="Chao H."/>
            <person name="Schneider V."/>
            <person name="Ventura M."/>
            <person name="Kronenberg Z."/>
            <person name="Murali S."/>
            <person name="Gordon D."/>
            <person name="Cantsilieris S."/>
            <person name="Munson K."/>
            <person name="Nelson B."/>
            <person name="Raja A."/>
            <person name="Underwood J."/>
            <person name="Diekhans M."/>
            <person name="Fiddes I."/>
            <person name="Haussler D."/>
            <person name="Eichler E."/>
        </authorList>
    </citation>
    <scope>NUCLEOTIDE SEQUENCE [LARGE SCALE GENOMIC DNA]</scope>
    <source>
        <strain evidence="1">Yerkes chimp pedigree #C0471</strain>
    </source>
</reference>
<feature type="non-terminal residue" evidence="1">
    <location>
        <position position="71"/>
    </location>
</feature>
<gene>
    <name evidence="1" type="ORF">CK820_G0005383</name>
</gene>
<dbReference type="PANTHER" id="PTHR10960">
    <property type="entry name" value="V D J RECOMBINATION-ACTIVATING PROTEIN 2"/>
    <property type="match status" value="1"/>
</dbReference>
<dbReference type="GO" id="GO:0003677">
    <property type="term" value="F:DNA binding"/>
    <property type="evidence" value="ECO:0007669"/>
    <property type="project" value="InterPro"/>
</dbReference>
<dbReference type="Pfam" id="PF03089">
    <property type="entry name" value="RAG2"/>
    <property type="match status" value="1"/>
</dbReference>
<dbReference type="AlphaFoldDB" id="A0A2J8P3N4"/>
<name>A0A2J8P3N4_PANTR</name>
<dbReference type="GO" id="GO:0006310">
    <property type="term" value="P:DNA recombination"/>
    <property type="evidence" value="ECO:0007669"/>
    <property type="project" value="InterPro"/>
</dbReference>
<comment type="caution">
    <text evidence="1">The sequence shown here is derived from an EMBL/GenBank/DDBJ whole genome shotgun (WGS) entry which is preliminary data.</text>
</comment>